<dbReference type="Proteomes" id="UP000199403">
    <property type="component" value="Unassembled WGS sequence"/>
</dbReference>
<proteinExistence type="predicted"/>
<dbReference type="InterPro" id="IPR001173">
    <property type="entry name" value="Glyco_trans_2-like"/>
</dbReference>
<dbReference type="EMBL" id="FNZH01000002">
    <property type="protein sequence ID" value="SEJ14766.1"/>
    <property type="molecule type" value="Genomic_DNA"/>
</dbReference>
<evidence type="ECO:0000313" key="2">
    <source>
        <dbReference type="EMBL" id="SEJ14766.1"/>
    </source>
</evidence>
<name>A0A1H6WGD5_9BACT</name>
<accession>A0A1H6WGD5</accession>
<organism evidence="2 3">
    <name type="scientific">Cyclobacterium xiamenense</name>
    <dbReference type="NCBI Taxonomy" id="1297121"/>
    <lineage>
        <taxon>Bacteria</taxon>
        <taxon>Pseudomonadati</taxon>
        <taxon>Bacteroidota</taxon>
        <taxon>Cytophagia</taxon>
        <taxon>Cytophagales</taxon>
        <taxon>Cyclobacteriaceae</taxon>
        <taxon>Cyclobacterium</taxon>
    </lineage>
</organism>
<evidence type="ECO:0000313" key="3">
    <source>
        <dbReference type="Proteomes" id="UP000199403"/>
    </source>
</evidence>
<reference evidence="3" key="1">
    <citation type="submission" date="2016-10" db="EMBL/GenBank/DDBJ databases">
        <authorList>
            <person name="Varghese N."/>
            <person name="Submissions S."/>
        </authorList>
    </citation>
    <scope>NUCLEOTIDE SEQUENCE [LARGE SCALE GENOMIC DNA]</scope>
    <source>
        <strain evidence="3">IBRC-M 10761</strain>
    </source>
</reference>
<feature type="domain" description="Glycosyltransferase 2-like" evidence="1">
    <location>
        <begin position="5"/>
        <end position="157"/>
    </location>
</feature>
<dbReference type="OrthoDB" id="1041945at2"/>
<dbReference type="GO" id="GO:0016740">
    <property type="term" value="F:transferase activity"/>
    <property type="evidence" value="ECO:0007669"/>
    <property type="project" value="UniProtKB-KW"/>
</dbReference>
<gene>
    <name evidence="2" type="ORF">SAMN05192553_102627</name>
</gene>
<evidence type="ECO:0000259" key="1">
    <source>
        <dbReference type="Pfam" id="PF00535"/>
    </source>
</evidence>
<dbReference type="RefSeq" id="WP_092171803.1">
    <property type="nucleotide sequence ID" value="NZ_FNZH01000002.1"/>
</dbReference>
<dbReference type="STRING" id="1416801.SAMN05192553_102627"/>
<sequence>MQAIVVTPVKDALEASLETIRAVKQAQGTFSYWVFDDFSTETTKAGLQAAQKDMDFELVHLEDLTADPSPNYDKVLVCAQKEALKTGLPLIIVESDVTVQSDTFARLVSFAAANPATGLVGAITQDERGKVNFPYLKFKQEKRTGALQTQRSLSFCCTLLSNPFLSAYDFSNLDLDKDWYDTHISHKARELGFDNYILMDLPVLHRPHGSRPWKQLKYTNPLVYYFKKWFSGKDKI</sequence>
<dbReference type="SUPFAM" id="SSF53448">
    <property type="entry name" value="Nucleotide-diphospho-sugar transferases"/>
    <property type="match status" value="1"/>
</dbReference>
<dbReference type="InterPro" id="IPR029044">
    <property type="entry name" value="Nucleotide-diphossugar_trans"/>
</dbReference>
<dbReference type="Gene3D" id="3.90.550.10">
    <property type="entry name" value="Spore Coat Polysaccharide Biosynthesis Protein SpsA, Chain A"/>
    <property type="match status" value="1"/>
</dbReference>
<keyword evidence="3" id="KW-1185">Reference proteome</keyword>
<dbReference type="Pfam" id="PF00535">
    <property type="entry name" value="Glycos_transf_2"/>
    <property type="match status" value="1"/>
</dbReference>
<keyword evidence="2" id="KW-0808">Transferase</keyword>
<protein>
    <submittedName>
        <fullName evidence="2">Glycosyl transferase family 2</fullName>
    </submittedName>
</protein>
<dbReference type="AlphaFoldDB" id="A0A1H6WGD5"/>